<dbReference type="Pfam" id="PF26624">
    <property type="entry name" value="DUF8200"/>
    <property type="match status" value="1"/>
</dbReference>
<evidence type="ECO:0000313" key="2">
    <source>
        <dbReference type="EMBL" id="AKQ43146.2"/>
    </source>
</evidence>
<proteinExistence type="predicted"/>
<dbReference type="OrthoDB" id="7594837at2"/>
<name>A0A0H4VJT3_9SPHN</name>
<accession>A0A0H4VJT3</accession>
<dbReference type="RefSeq" id="WP_048884895.1">
    <property type="nucleotide sequence ID" value="NZ_CP011310.1"/>
</dbReference>
<dbReference type="Proteomes" id="UP000059113">
    <property type="component" value="Chromosome"/>
</dbReference>
<keyword evidence="1" id="KW-0732">Signal</keyword>
<dbReference type="NCBIfam" id="NF047636">
    <property type="entry name" value="CC_3452_fam"/>
    <property type="match status" value="1"/>
</dbReference>
<dbReference type="AlphaFoldDB" id="A0A0H4VJT3"/>
<dbReference type="InterPro" id="IPR058513">
    <property type="entry name" value="DUF8200"/>
</dbReference>
<evidence type="ECO:0000313" key="3">
    <source>
        <dbReference type="Proteomes" id="UP000059113"/>
    </source>
</evidence>
<protein>
    <submittedName>
        <fullName evidence="2">Uncharacterized protein</fullName>
    </submittedName>
</protein>
<reference evidence="3" key="2">
    <citation type="submission" date="2015-04" db="EMBL/GenBank/DDBJ databases">
        <title>The complete genome sequence of Erythrobacter sp. s21-N3.</title>
        <authorList>
            <person name="Zhuang L."/>
            <person name="Liu Y."/>
            <person name="Shao Z."/>
        </authorList>
    </citation>
    <scope>NUCLEOTIDE SEQUENCE [LARGE SCALE GENOMIC DNA]</scope>
    <source>
        <strain evidence="3">s21-N3</strain>
    </source>
</reference>
<reference evidence="2 3" key="1">
    <citation type="journal article" date="2015" name="Int. J. Syst. Evol. Microbiol.">
        <title>Erythrobacter atlanticus sp. nov., a bacterium from ocean sediment able to degrade polycyclic aromatic hydrocarbons.</title>
        <authorList>
            <person name="Zhuang L."/>
            <person name="Liu Y."/>
            <person name="Wang L."/>
            <person name="Wang W."/>
            <person name="Shao Z."/>
        </authorList>
    </citation>
    <scope>NUCLEOTIDE SEQUENCE [LARGE SCALE GENOMIC DNA]</scope>
    <source>
        <strain evidence="3">s21-N3</strain>
    </source>
</reference>
<evidence type="ECO:0000256" key="1">
    <source>
        <dbReference type="SAM" id="SignalP"/>
    </source>
</evidence>
<sequence length="107" mass="11033">MPRSAIFSFAALLSLGAIAAPVSTAIAFPGQASGPYFAVELAEPTDETRAIAGGVVFTCEGTTCAGPRSGDRPIRVCSELRRNIGEITSFAVQGEPISESQLARCNG</sequence>
<feature type="chain" id="PRO_5007772126" evidence="1">
    <location>
        <begin position="20"/>
        <end position="107"/>
    </location>
</feature>
<dbReference type="InterPro" id="IPR058067">
    <property type="entry name" value="CC_3452-like"/>
</dbReference>
<gene>
    <name evidence="2" type="ORF">CP97_04045</name>
</gene>
<feature type="signal peptide" evidence="1">
    <location>
        <begin position="1"/>
        <end position="19"/>
    </location>
</feature>
<dbReference type="EMBL" id="CP011310">
    <property type="protein sequence ID" value="AKQ43146.2"/>
    <property type="molecule type" value="Genomic_DNA"/>
</dbReference>
<dbReference type="KEGG" id="ery:CP97_04045"/>
<organism evidence="2 3">
    <name type="scientific">Aurantiacibacter atlanticus</name>
    <dbReference type="NCBI Taxonomy" id="1648404"/>
    <lineage>
        <taxon>Bacteria</taxon>
        <taxon>Pseudomonadati</taxon>
        <taxon>Pseudomonadota</taxon>
        <taxon>Alphaproteobacteria</taxon>
        <taxon>Sphingomonadales</taxon>
        <taxon>Erythrobacteraceae</taxon>
        <taxon>Aurantiacibacter</taxon>
    </lineage>
</organism>
<keyword evidence="3" id="KW-1185">Reference proteome</keyword>